<protein>
    <submittedName>
        <fullName evidence="1">Uncharacterized protein</fullName>
    </submittedName>
</protein>
<dbReference type="AlphaFoldDB" id="A0A0D9Z9T4"/>
<dbReference type="Proteomes" id="UP000026961">
    <property type="component" value="Chromosome 3"/>
</dbReference>
<dbReference type="Gramene" id="OGLUM03G24700.1">
    <property type="protein sequence ID" value="OGLUM03G24700.1"/>
    <property type="gene ID" value="OGLUM03G24700"/>
</dbReference>
<proteinExistence type="predicted"/>
<name>A0A0D9Z9T4_9ORYZ</name>
<dbReference type="EnsemblPlants" id="OGLUM03G24700.1">
    <property type="protein sequence ID" value="OGLUM03G24700.1"/>
    <property type="gene ID" value="OGLUM03G24700"/>
</dbReference>
<sequence length="41" mass="4983">MDNVGASRKPTMLTTREYLVLFIQYAEIRVPMFEFFIFPFY</sequence>
<dbReference type="HOGENOM" id="CLU_3280364_0_0_1"/>
<reference evidence="1" key="2">
    <citation type="submission" date="2018-05" db="EMBL/GenBank/DDBJ databases">
        <title>OgluRS3 (Oryza glumaepatula Reference Sequence Version 3).</title>
        <authorList>
            <person name="Zhang J."/>
            <person name="Kudrna D."/>
            <person name="Lee S."/>
            <person name="Talag J."/>
            <person name="Welchert J."/>
            <person name="Wing R.A."/>
        </authorList>
    </citation>
    <scope>NUCLEOTIDE SEQUENCE [LARGE SCALE GENOMIC DNA]</scope>
</reference>
<organism evidence="1">
    <name type="scientific">Oryza glumipatula</name>
    <dbReference type="NCBI Taxonomy" id="40148"/>
    <lineage>
        <taxon>Eukaryota</taxon>
        <taxon>Viridiplantae</taxon>
        <taxon>Streptophyta</taxon>
        <taxon>Embryophyta</taxon>
        <taxon>Tracheophyta</taxon>
        <taxon>Spermatophyta</taxon>
        <taxon>Magnoliopsida</taxon>
        <taxon>Liliopsida</taxon>
        <taxon>Poales</taxon>
        <taxon>Poaceae</taxon>
        <taxon>BOP clade</taxon>
        <taxon>Oryzoideae</taxon>
        <taxon>Oryzeae</taxon>
        <taxon>Oryzinae</taxon>
        <taxon>Oryza</taxon>
    </lineage>
</organism>
<evidence type="ECO:0000313" key="2">
    <source>
        <dbReference type="Proteomes" id="UP000026961"/>
    </source>
</evidence>
<keyword evidence="2" id="KW-1185">Reference proteome</keyword>
<evidence type="ECO:0000313" key="1">
    <source>
        <dbReference type="EnsemblPlants" id="OGLUM03G24700.1"/>
    </source>
</evidence>
<accession>A0A0D9Z9T4</accession>
<reference evidence="1" key="1">
    <citation type="submission" date="2015-04" db="UniProtKB">
        <authorList>
            <consortium name="EnsemblPlants"/>
        </authorList>
    </citation>
    <scope>IDENTIFICATION</scope>
</reference>